<dbReference type="CDD" id="cd07208">
    <property type="entry name" value="Pat_hypo_Ecoli_yjju_like"/>
    <property type="match status" value="1"/>
</dbReference>
<dbReference type="PANTHER" id="PTHR14226">
    <property type="entry name" value="NEUROPATHY TARGET ESTERASE/SWISS CHEESE D.MELANOGASTER"/>
    <property type="match status" value="1"/>
</dbReference>
<dbReference type="Pfam" id="PF01734">
    <property type="entry name" value="Patatin"/>
    <property type="match status" value="1"/>
</dbReference>
<keyword evidence="3 4" id="KW-0443">Lipid metabolism</keyword>
<feature type="short sequence motif" description="DGA/G" evidence="4">
    <location>
        <begin position="159"/>
        <end position="161"/>
    </location>
</feature>
<dbReference type="PROSITE" id="PS51635">
    <property type="entry name" value="PNPLA"/>
    <property type="match status" value="1"/>
</dbReference>
<name>A0ABR7N8Z9_9FIRM</name>
<comment type="caution">
    <text evidence="4">Lacks conserved residue(s) required for the propagation of feature annotation.</text>
</comment>
<dbReference type="InterPro" id="IPR045943">
    <property type="entry name" value="DUF6363"/>
</dbReference>
<proteinExistence type="predicted"/>
<keyword evidence="1 4" id="KW-0378">Hydrolase</keyword>
<keyword evidence="7" id="KW-1185">Reference proteome</keyword>
<feature type="short sequence motif" description="GXSXG" evidence="4">
    <location>
        <begin position="36"/>
        <end position="40"/>
    </location>
</feature>
<evidence type="ECO:0000256" key="2">
    <source>
        <dbReference type="ARBA" id="ARBA00022963"/>
    </source>
</evidence>
<evidence type="ECO:0000256" key="1">
    <source>
        <dbReference type="ARBA" id="ARBA00022801"/>
    </source>
</evidence>
<dbReference type="EMBL" id="JACRSZ010000006">
    <property type="protein sequence ID" value="MBC8572872.1"/>
    <property type="molecule type" value="Genomic_DNA"/>
</dbReference>
<protein>
    <submittedName>
        <fullName evidence="6">Patatin family protein</fullName>
    </submittedName>
</protein>
<accession>A0ABR7N8Z9</accession>
<dbReference type="InterPro" id="IPR050301">
    <property type="entry name" value="NTE"/>
</dbReference>
<dbReference type="SUPFAM" id="SSF52151">
    <property type="entry name" value="FabD/lysophospholipase-like"/>
    <property type="match status" value="1"/>
</dbReference>
<evidence type="ECO:0000313" key="7">
    <source>
        <dbReference type="Proteomes" id="UP000657421"/>
    </source>
</evidence>
<dbReference type="RefSeq" id="WP_249307900.1">
    <property type="nucleotide sequence ID" value="NZ_JACRSZ010000006.1"/>
</dbReference>
<evidence type="ECO:0000256" key="3">
    <source>
        <dbReference type="ARBA" id="ARBA00023098"/>
    </source>
</evidence>
<organism evidence="6 7">
    <name type="scientific">Jingyaoa shaoxingensis</name>
    <dbReference type="NCBI Taxonomy" id="2763671"/>
    <lineage>
        <taxon>Bacteria</taxon>
        <taxon>Bacillati</taxon>
        <taxon>Bacillota</taxon>
        <taxon>Clostridia</taxon>
        <taxon>Lachnospirales</taxon>
        <taxon>Lachnospiraceae</taxon>
        <taxon>Jingyaoa</taxon>
    </lineage>
</organism>
<dbReference type="PANTHER" id="PTHR14226:SF25">
    <property type="entry name" value="PHOSPHOESTERASE"/>
    <property type="match status" value="1"/>
</dbReference>
<evidence type="ECO:0000259" key="5">
    <source>
        <dbReference type="PROSITE" id="PS51635"/>
    </source>
</evidence>
<dbReference type="Gene3D" id="3.40.1090.10">
    <property type="entry name" value="Cytosolic phospholipase A2 catalytic domain"/>
    <property type="match status" value="2"/>
</dbReference>
<evidence type="ECO:0000313" key="6">
    <source>
        <dbReference type="EMBL" id="MBC8572872.1"/>
    </source>
</evidence>
<gene>
    <name evidence="6" type="ORF">H8716_07230</name>
</gene>
<comment type="caution">
    <text evidence="6">The sequence shown here is derived from an EMBL/GenBank/DDBJ whole genome shotgun (WGS) entry which is preliminary data.</text>
</comment>
<feature type="active site" description="Proton acceptor" evidence="4">
    <location>
        <position position="159"/>
    </location>
</feature>
<dbReference type="Pfam" id="PF19890">
    <property type="entry name" value="DUF6363"/>
    <property type="match status" value="1"/>
</dbReference>
<dbReference type="InterPro" id="IPR016035">
    <property type="entry name" value="Acyl_Trfase/lysoPLipase"/>
</dbReference>
<dbReference type="Proteomes" id="UP000657421">
    <property type="component" value="Unassembled WGS sequence"/>
</dbReference>
<dbReference type="InterPro" id="IPR002641">
    <property type="entry name" value="PNPLA_dom"/>
</dbReference>
<sequence>MKTGLILEGGAMRGMYTAGVLDVMMENNIWVDGAVGVSAGAVFGCNYKSKQIGRTIRYNKKYGRDPRYAGFHSLLKTGDYFGTEFCYHEIPEKLDPFDSETFQKNPAEFYVVGTDVTTGKAVYHKCTTGTDKDLEWFRASASMPLLSNIVEVDGYKLLDGGIADSIPLEWFRSIGYRRNIIILTRDKTYHKKKNKMIPLFKTLLHKYPEVAKAMKQRHIMYNEELRLVEEQEKAGKALVIRPSEPITISRTENDPEKLEEVYQLGRKDGIANLKKMRTFIRTAKVDSDPLDVQEK</sequence>
<keyword evidence="2 4" id="KW-0442">Lipid degradation</keyword>
<evidence type="ECO:0000256" key="4">
    <source>
        <dbReference type="PROSITE-ProRule" id="PRU01161"/>
    </source>
</evidence>
<dbReference type="InterPro" id="IPR037483">
    <property type="entry name" value="YjjU-like"/>
</dbReference>
<feature type="active site" description="Nucleophile" evidence="4">
    <location>
        <position position="38"/>
    </location>
</feature>
<feature type="domain" description="PNPLA" evidence="5">
    <location>
        <begin position="5"/>
        <end position="172"/>
    </location>
</feature>
<reference evidence="6 7" key="1">
    <citation type="submission" date="2020-08" db="EMBL/GenBank/DDBJ databases">
        <title>Genome public.</title>
        <authorList>
            <person name="Liu C."/>
            <person name="Sun Q."/>
        </authorList>
    </citation>
    <scope>NUCLEOTIDE SEQUENCE [LARGE SCALE GENOMIC DNA]</scope>
    <source>
        <strain evidence="6 7">NSJ-46</strain>
    </source>
</reference>